<evidence type="ECO:0000256" key="1">
    <source>
        <dbReference type="ARBA" id="ARBA00022729"/>
    </source>
</evidence>
<dbReference type="AlphaFoldDB" id="A0A2S3V2Q8"/>
<accession>A0A2S3V2Q8</accession>
<gene>
    <name evidence="4" type="ORF">CLV41_101680</name>
</gene>
<dbReference type="OrthoDB" id="7842578at2"/>
<organism evidence="4 5">
    <name type="scientific">Roseibium marinum</name>
    <dbReference type="NCBI Taxonomy" id="281252"/>
    <lineage>
        <taxon>Bacteria</taxon>
        <taxon>Pseudomonadati</taxon>
        <taxon>Pseudomonadota</taxon>
        <taxon>Alphaproteobacteria</taxon>
        <taxon>Hyphomicrobiales</taxon>
        <taxon>Stappiaceae</taxon>
        <taxon>Roseibium</taxon>
    </lineage>
</organism>
<name>A0A2S3V2Q8_9HYPH</name>
<evidence type="ECO:0000313" key="5">
    <source>
        <dbReference type="Proteomes" id="UP000236959"/>
    </source>
</evidence>
<evidence type="ECO:0000256" key="2">
    <source>
        <dbReference type="SAM" id="SignalP"/>
    </source>
</evidence>
<keyword evidence="5" id="KW-1185">Reference proteome</keyword>
<dbReference type="InterPro" id="IPR027385">
    <property type="entry name" value="Beta-barrel_OMP"/>
</dbReference>
<comment type="caution">
    <text evidence="4">The sequence shown here is derived from an EMBL/GenBank/DDBJ whole genome shotgun (WGS) entry which is preliminary data.</text>
</comment>
<reference evidence="4 5" key="1">
    <citation type="submission" date="2018-01" db="EMBL/GenBank/DDBJ databases">
        <title>Genomic Encyclopedia of Archaeal and Bacterial Type Strains, Phase II (KMG-II): from individual species to whole genera.</title>
        <authorList>
            <person name="Goeker M."/>
        </authorList>
    </citation>
    <scope>NUCLEOTIDE SEQUENCE [LARGE SCALE GENOMIC DNA]</scope>
    <source>
        <strain evidence="4 5">DSM 17023</strain>
    </source>
</reference>
<sequence length="244" mass="25863">MQFSKRILLAASSLVLANLAHASQAIAEDTFLSGFYLKGEAGASIGGSTGEITFRDQTGSTGRTKDTTLGLGGAFGVGVGTHITDMLRAELMFNYRTGHQWDTGLANFNFNEKFDANLSSYSLMAAGIFDIYTFKMGAIEITPNITGMAGIAINQSGDFTATAPGEPNAVWNGDTSTNLAWGLGAGAGIKLSEKATLDLGYRYVDLGNFKSGTKLTSGLSGNLKKRVVGDYTTNELMLGLRYKF</sequence>
<dbReference type="SUPFAM" id="SSF56925">
    <property type="entry name" value="OMPA-like"/>
    <property type="match status" value="1"/>
</dbReference>
<dbReference type="RefSeq" id="WP_103220834.1">
    <property type="nucleotide sequence ID" value="NZ_PPCN01000001.1"/>
</dbReference>
<feature type="signal peptide" evidence="2">
    <location>
        <begin position="1"/>
        <end position="27"/>
    </location>
</feature>
<keyword evidence="1 2" id="KW-0732">Signal</keyword>
<feature type="chain" id="PRO_5015714508" evidence="2">
    <location>
        <begin position="28"/>
        <end position="244"/>
    </location>
</feature>
<evidence type="ECO:0000313" key="4">
    <source>
        <dbReference type="EMBL" id="POF34228.1"/>
    </source>
</evidence>
<feature type="domain" description="Outer membrane protein beta-barrel" evidence="3">
    <location>
        <begin position="15"/>
        <end position="244"/>
    </location>
</feature>
<evidence type="ECO:0000259" key="3">
    <source>
        <dbReference type="Pfam" id="PF13505"/>
    </source>
</evidence>
<dbReference type="EMBL" id="PPCN01000001">
    <property type="protein sequence ID" value="POF34228.1"/>
    <property type="molecule type" value="Genomic_DNA"/>
</dbReference>
<proteinExistence type="predicted"/>
<protein>
    <submittedName>
        <fullName evidence="4">Opacity protein-like surface antigen</fullName>
    </submittedName>
</protein>
<dbReference type="Proteomes" id="UP000236959">
    <property type="component" value="Unassembled WGS sequence"/>
</dbReference>
<dbReference type="Pfam" id="PF13505">
    <property type="entry name" value="OMP_b-brl"/>
    <property type="match status" value="1"/>
</dbReference>
<dbReference type="Gene3D" id="2.40.160.20">
    <property type="match status" value="1"/>
</dbReference>
<dbReference type="InterPro" id="IPR011250">
    <property type="entry name" value="OMP/PagP_B-barrel"/>
</dbReference>